<proteinExistence type="predicted"/>
<reference evidence="3" key="1">
    <citation type="submission" date="2020-07" db="EMBL/GenBank/DDBJ databases">
        <title>Acinetobacter junii strain YR7 chromosome and plasmid pNDM-YR7.</title>
        <authorList>
            <person name="Tang B."/>
        </authorList>
    </citation>
    <scope>NUCLEOTIDE SEQUENCE</scope>
    <source>
        <strain evidence="3">YR7</strain>
        <plasmid evidence="3">pNDM-YR7</plasmid>
    </source>
</reference>
<dbReference type="InterPro" id="IPR009444">
    <property type="entry name" value="Conjugal_tfr_TraD_a-type"/>
</dbReference>
<geneLocation type="plasmid" evidence="3 4">
    <name>pNDM-YR7</name>
</geneLocation>
<evidence type="ECO:0000313" key="4">
    <source>
        <dbReference type="Proteomes" id="UP000679388"/>
    </source>
</evidence>
<evidence type="ECO:0000313" key="3">
    <source>
        <dbReference type="EMBL" id="QUY38269.1"/>
    </source>
</evidence>
<dbReference type="EMBL" id="CP059559">
    <property type="protein sequence ID" value="QUY38269.1"/>
    <property type="molecule type" value="Genomic_DNA"/>
</dbReference>
<dbReference type="GeneID" id="70093993"/>
<name>A0AAX1MMJ4_ACIJU</name>
<evidence type="ECO:0000256" key="2">
    <source>
        <dbReference type="SAM" id="MobiDB-lite"/>
    </source>
</evidence>
<evidence type="ECO:0000256" key="1">
    <source>
        <dbReference type="SAM" id="Coils"/>
    </source>
</evidence>
<dbReference type="Pfam" id="PF06412">
    <property type="entry name" value="TraD"/>
    <property type="match status" value="1"/>
</dbReference>
<dbReference type="AlphaFoldDB" id="A0AAX1MMJ4"/>
<keyword evidence="1" id="KW-0175">Coiled coil</keyword>
<keyword evidence="3" id="KW-0614">Plasmid</keyword>
<organism evidence="3 4">
    <name type="scientific">Acinetobacter junii</name>
    <dbReference type="NCBI Taxonomy" id="40215"/>
    <lineage>
        <taxon>Bacteria</taxon>
        <taxon>Pseudomonadati</taxon>
        <taxon>Pseudomonadota</taxon>
        <taxon>Gammaproteobacteria</taxon>
        <taxon>Moraxellales</taxon>
        <taxon>Moraxellaceae</taxon>
        <taxon>Acinetobacter</taxon>
    </lineage>
</organism>
<feature type="compositionally biased region" description="Polar residues" evidence="2">
    <location>
        <begin position="166"/>
        <end position="178"/>
    </location>
</feature>
<dbReference type="RefSeq" id="WP_180001601.1">
    <property type="nucleotide sequence ID" value="NZ_CP059559.1"/>
</dbReference>
<accession>A0AAX1MMJ4</accession>
<sequence>MNIQDFKFTEDQKKFVSEEIDRLKKLDTKNQTEELILNLVSNIESGTPTKQQISSFERIMKNEFKKYKARLELEKIKEDEKKLLAGLKKEAQVAQAKDRKKREHKLITIGALFEMVDFPSEDKGIITGMLLSAIENAKNNSSYFDSLKASGDKFINDREQAKKSKSTLVDNSGSVTTG</sequence>
<dbReference type="Proteomes" id="UP000679388">
    <property type="component" value="Plasmid pNDM-YR7"/>
</dbReference>
<feature type="coiled-coil region" evidence="1">
    <location>
        <begin position="70"/>
        <end position="97"/>
    </location>
</feature>
<protein>
    <submittedName>
        <fullName evidence="3">Conjugal transfer protein TraD</fullName>
    </submittedName>
</protein>
<feature type="region of interest" description="Disordered" evidence="2">
    <location>
        <begin position="158"/>
        <end position="178"/>
    </location>
</feature>
<gene>
    <name evidence="3" type="ORF">H2677_15725</name>
</gene>